<evidence type="ECO:0000256" key="4">
    <source>
        <dbReference type="ARBA" id="ARBA00023136"/>
    </source>
</evidence>
<dbReference type="RefSeq" id="WP_344565415.1">
    <property type="nucleotide sequence ID" value="NZ_BAAARJ010000007.1"/>
</dbReference>
<dbReference type="PANTHER" id="PTHR23523:SF2">
    <property type="entry name" value="2-NITROIMIDAZOLE TRANSPORTER"/>
    <property type="match status" value="1"/>
</dbReference>
<feature type="region of interest" description="Disordered" evidence="5">
    <location>
        <begin position="232"/>
        <end position="261"/>
    </location>
</feature>
<dbReference type="CDD" id="cd17339">
    <property type="entry name" value="MFS_NIMT_CynX_like"/>
    <property type="match status" value="1"/>
</dbReference>
<feature type="transmembrane region" description="Helical" evidence="6">
    <location>
        <begin position="359"/>
        <end position="382"/>
    </location>
</feature>
<name>A0ABN3Q4I6_9ACTN</name>
<comment type="caution">
    <text evidence="8">The sequence shown here is derived from an EMBL/GenBank/DDBJ whole genome shotgun (WGS) entry which is preliminary data.</text>
</comment>
<evidence type="ECO:0000313" key="9">
    <source>
        <dbReference type="Proteomes" id="UP001501447"/>
    </source>
</evidence>
<feature type="transmembrane region" description="Helical" evidence="6">
    <location>
        <begin position="80"/>
        <end position="100"/>
    </location>
</feature>
<evidence type="ECO:0000256" key="3">
    <source>
        <dbReference type="ARBA" id="ARBA00022989"/>
    </source>
</evidence>
<dbReference type="InterPro" id="IPR036259">
    <property type="entry name" value="MFS_trans_sf"/>
</dbReference>
<feature type="transmembrane region" description="Helical" evidence="6">
    <location>
        <begin position="135"/>
        <end position="157"/>
    </location>
</feature>
<dbReference type="Proteomes" id="UP001501447">
    <property type="component" value="Unassembled WGS sequence"/>
</dbReference>
<evidence type="ECO:0000313" key="8">
    <source>
        <dbReference type="EMBL" id="GAA2611312.1"/>
    </source>
</evidence>
<evidence type="ECO:0000256" key="6">
    <source>
        <dbReference type="SAM" id="Phobius"/>
    </source>
</evidence>
<dbReference type="PROSITE" id="PS50850">
    <property type="entry name" value="MFS"/>
    <property type="match status" value="1"/>
</dbReference>
<dbReference type="Pfam" id="PF07690">
    <property type="entry name" value="MFS_1"/>
    <property type="match status" value="1"/>
</dbReference>
<dbReference type="EMBL" id="BAAARJ010000007">
    <property type="protein sequence ID" value="GAA2611312.1"/>
    <property type="molecule type" value="Genomic_DNA"/>
</dbReference>
<feature type="transmembrane region" description="Helical" evidence="6">
    <location>
        <begin position="334"/>
        <end position="353"/>
    </location>
</feature>
<comment type="subcellular location">
    <subcellularLocation>
        <location evidence="1">Cell membrane</location>
        <topology evidence="1">Multi-pass membrane protein</topology>
    </subcellularLocation>
</comment>
<organism evidence="8 9">
    <name type="scientific">Streptomyces axinellae</name>
    <dbReference type="NCBI Taxonomy" id="552788"/>
    <lineage>
        <taxon>Bacteria</taxon>
        <taxon>Bacillati</taxon>
        <taxon>Actinomycetota</taxon>
        <taxon>Actinomycetes</taxon>
        <taxon>Kitasatosporales</taxon>
        <taxon>Streptomycetaceae</taxon>
        <taxon>Streptomyces</taxon>
    </lineage>
</organism>
<feature type="transmembrane region" description="Helical" evidence="6">
    <location>
        <begin position="44"/>
        <end position="68"/>
    </location>
</feature>
<feature type="transmembrane region" description="Helical" evidence="6">
    <location>
        <begin position="268"/>
        <end position="290"/>
    </location>
</feature>
<sequence>MSPSPKEGLSTEELIEAELFDAEEDLTPSPPVAAARRRLRTHPVLLLVGIVLASLNMRAALAGVSPVLGEISDDFGMTSTVSSLVTTIPLIFMGVISPLAPKLARRWGTETVLFGALLLLAGGIALRIAPPVVALFAGCAVVGSGIALLNVLMPGLIKRDFPDRAAGMTALYSTAMILGATVSAAAAVPLEHALGGWRGSLVSWALLAAIAACVWLPQVVLSRRGTRHGQVAAVPASPAGQGQPAEGRTGQGRAGRDQAGPKLTRSPIAWQITLFMGSQSLIAYVTIAWLPTLFTDHGMSKAAAGLVFAFSTLVQMGGSFIVPTLAGRMRDQRLLCAAVAVFMAVGIAGLLVAPVGGAWVWATLLGLGQGGSLGIALTLMVLRSGDAHTAARLSGMAQTWGYLLAAAGPVVLGAVHQATGGWTIPLALLLCVCAGLVLLGLGAGKNRKIGDVAA</sequence>
<keyword evidence="2 6" id="KW-0812">Transmembrane</keyword>
<dbReference type="InterPro" id="IPR052524">
    <property type="entry name" value="MFS_Cyanate_Porter"/>
</dbReference>
<proteinExistence type="predicted"/>
<feature type="transmembrane region" description="Helical" evidence="6">
    <location>
        <begin position="201"/>
        <end position="221"/>
    </location>
</feature>
<gene>
    <name evidence="8" type="ORF">GCM10009863_26150</name>
</gene>
<evidence type="ECO:0000256" key="5">
    <source>
        <dbReference type="SAM" id="MobiDB-lite"/>
    </source>
</evidence>
<feature type="transmembrane region" description="Helical" evidence="6">
    <location>
        <begin position="302"/>
        <end position="322"/>
    </location>
</feature>
<reference evidence="8 9" key="1">
    <citation type="journal article" date="2019" name="Int. J. Syst. Evol. Microbiol.">
        <title>The Global Catalogue of Microorganisms (GCM) 10K type strain sequencing project: providing services to taxonomists for standard genome sequencing and annotation.</title>
        <authorList>
            <consortium name="The Broad Institute Genomics Platform"/>
            <consortium name="The Broad Institute Genome Sequencing Center for Infectious Disease"/>
            <person name="Wu L."/>
            <person name="Ma J."/>
        </authorList>
    </citation>
    <scope>NUCLEOTIDE SEQUENCE [LARGE SCALE GENOMIC DNA]</scope>
    <source>
        <strain evidence="8 9">JCM 16373</strain>
    </source>
</reference>
<feature type="transmembrane region" description="Helical" evidence="6">
    <location>
        <begin position="422"/>
        <end position="441"/>
    </location>
</feature>
<feature type="transmembrane region" description="Helical" evidence="6">
    <location>
        <begin position="169"/>
        <end position="189"/>
    </location>
</feature>
<accession>A0ABN3Q4I6</accession>
<feature type="domain" description="Major facilitator superfamily (MFS) profile" evidence="7">
    <location>
        <begin position="42"/>
        <end position="447"/>
    </location>
</feature>
<dbReference type="InterPro" id="IPR020846">
    <property type="entry name" value="MFS_dom"/>
</dbReference>
<feature type="transmembrane region" description="Helical" evidence="6">
    <location>
        <begin position="112"/>
        <end position="129"/>
    </location>
</feature>
<evidence type="ECO:0000256" key="1">
    <source>
        <dbReference type="ARBA" id="ARBA00004651"/>
    </source>
</evidence>
<dbReference type="InterPro" id="IPR011701">
    <property type="entry name" value="MFS"/>
</dbReference>
<dbReference type="SUPFAM" id="SSF103473">
    <property type="entry name" value="MFS general substrate transporter"/>
    <property type="match status" value="1"/>
</dbReference>
<evidence type="ECO:0000256" key="2">
    <source>
        <dbReference type="ARBA" id="ARBA00022692"/>
    </source>
</evidence>
<protein>
    <submittedName>
        <fullName evidence="8">CynX/NimT family MFS transporter</fullName>
    </submittedName>
</protein>
<dbReference type="PANTHER" id="PTHR23523">
    <property type="match status" value="1"/>
</dbReference>
<evidence type="ECO:0000259" key="7">
    <source>
        <dbReference type="PROSITE" id="PS50850"/>
    </source>
</evidence>
<keyword evidence="3 6" id="KW-1133">Transmembrane helix</keyword>
<feature type="transmembrane region" description="Helical" evidence="6">
    <location>
        <begin position="394"/>
        <end position="416"/>
    </location>
</feature>
<keyword evidence="9" id="KW-1185">Reference proteome</keyword>
<dbReference type="Gene3D" id="1.20.1250.20">
    <property type="entry name" value="MFS general substrate transporter like domains"/>
    <property type="match status" value="1"/>
</dbReference>
<keyword evidence="4 6" id="KW-0472">Membrane</keyword>